<comment type="caution">
    <text evidence="1">The sequence shown here is derived from an EMBL/GenBank/DDBJ whole genome shotgun (WGS) entry which is preliminary data.</text>
</comment>
<protein>
    <submittedName>
        <fullName evidence="1">Uncharacterized protein</fullName>
    </submittedName>
</protein>
<dbReference type="AlphaFoldDB" id="A0A8S1K0K9"/>
<proteinExistence type="predicted"/>
<gene>
    <name evidence="1" type="ORF">PPRIM_AZ9-3.1.T0130052</name>
</gene>
<keyword evidence="2" id="KW-1185">Reference proteome</keyword>
<dbReference type="EMBL" id="CAJJDM010000010">
    <property type="protein sequence ID" value="CAD8048727.1"/>
    <property type="molecule type" value="Genomic_DNA"/>
</dbReference>
<sequence length="118" mass="14226">MMELAQKLEYSKYICKNYFVKENAHNGSIFRCNQWLQRHCKMIFLKRYDQNELLNTILQMIKHSFWDLSLIVLLIITKGHRLQLLILLKEEENIIVVLQSPPVFIDSRKSTHDEHRKI</sequence>
<reference evidence="1" key="1">
    <citation type="submission" date="2021-01" db="EMBL/GenBank/DDBJ databases">
        <authorList>
            <consortium name="Genoscope - CEA"/>
            <person name="William W."/>
        </authorList>
    </citation>
    <scope>NUCLEOTIDE SEQUENCE</scope>
</reference>
<accession>A0A8S1K0K9</accession>
<organism evidence="1 2">
    <name type="scientific">Paramecium primaurelia</name>
    <dbReference type="NCBI Taxonomy" id="5886"/>
    <lineage>
        <taxon>Eukaryota</taxon>
        <taxon>Sar</taxon>
        <taxon>Alveolata</taxon>
        <taxon>Ciliophora</taxon>
        <taxon>Intramacronucleata</taxon>
        <taxon>Oligohymenophorea</taxon>
        <taxon>Peniculida</taxon>
        <taxon>Parameciidae</taxon>
        <taxon>Paramecium</taxon>
    </lineage>
</organism>
<name>A0A8S1K0K9_PARPR</name>
<evidence type="ECO:0000313" key="2">
    <source>
        <dbReference type="Proteomes" id="UP000688137"/>
    </source>
</evidence>
<evidence type="ECO:0000313" key="1">
    <source>
        <dbReference type="EMBL" id="CAD8048727.1"/>
    </source>
</evidence>
<dbReference type="Proteomes" id="UP000688137">
    <property type="component" value="Unassembled WGS sequence"/>
</dbReference>